<evidence type="ECO:0000313" key="9">
    <source>
        <dbReference type="EMBL" id="EDO45378.1"/>
    </source>
</evidence>
<dbReference type="PANTHER" id="PTHR24020:SF20">
    <property type="entry name" value="PH DOMAIN-CONTAINING PROTEIN"/>
    <property type="match status" value="1"/>
</dbReference>
<dbReference type="HOGENOM" id="CLU_008905_4_1_1"/>
<evidence type="ECO:0000259" key="8">
    <source>
        <dbReference type="PROSITE" id="PS50234"/>
    </source>
</evidence>
<dbReference type="STRING" id="45351.A7RT18"/>
<protein>
    <recommendedName>
        <fullName evidence="8">VWFA domain-containing protein</fullName>
    </recommendedName>
</protein>
<name>A7RT18_NEMVE</name>
<dbReference type="eggNOG" id="KOG1217">
    <property type="taxonomic scope" value="Eukaryota"/>
</dbReference>
<evidence type="ECO:0000256" key="4">
    <source>
        <dbReference type="ARBA" id="ARBA00022729"/>
    </source>
</evidence>
<dbReference type="CDD" id="cd01472">
    <property type="entry name" value="vWA_collagen"/>
    <property type="match status" value="1"/>
</dbReference>
<accession>A7RT18</accession>
<sequence length="177" mass="20388">DIGFVLDASGSVRANRFKMCLNFINKLVNSFHIGPHNTRIGIVRYSTRPSGIFRFTSYRNKHSTKHRVNRIRYTGGWTRTGAAINYARRYLYQHNRRRGVRKVLIVMTDGKSQDSVVGASRSVKRMGIEVFAIGIGRGYRRSELNQMATDRNHVLTARFRDLHKIIGKIKYRACKGK</sequence>
<dbReference type="GO" id="GO:0005581">
    <property type="term" value="C:collagen trimer"/>
    <property type="evidence" value="ECO:0007669"/>
    <property type="project" value="UniProtKB-KW"/>
</dbReference>
<dbReference type="PhylomeDB" id="A7RT18"/>
<gene>
    <name evidence="9" type="ORF">NEMVEDRAFT_v1g92584</name>
</gene>
<dbReference type="FunCoup" id="A7RT18">
    <property type="interactions" value="37"/>
</dbReference>
<dbReference type="Pfam" id="PF00092">
    <property type="entry name" value="VWA"/>
    <property type="match status" value="1"/>
</dbReference>
<dbReference type="PROSITE" id="PS50234">
    <property type="entry name" value="VWFA"/>
    <property type="match status" value="1"/>
</dbReference>
<evidence type="ECO:0000256" key="1">
    <source>
        <dbReference type="ARBA" id="ARBA00004498"/>
    </source>
</evidence>
<dbReference type="InterPro" id="IPR036465">
    <property type="entry name" value="vWFA_dom_sf"/>
</dbReference>
<dbReference type="InterPro" id="IPR050525">
    <property type="entry name" value="ECM_Assembly_Org"/>
</dbReference>
<dbReference type="Proteomes" id="UP000001593">
    <property type="component" value="Unassembled WGS sequence"/>
</dbReference>
<dbReference type="EMBL" id="DS469536">
    <property type="protein sequence ID" value="EDO45378.1"/>
    <property type="molecule type" value="Genomic_DNA"/>
</dbReference>
<dbReference type="AlphaFoldDB" id="A7RT18"/>
<evidence type="ECO:0000256" key="2">
    <source>
        <dbReference type="ARBA" id="ARBA00022525"/>
    </source>
</evidence>
<dbReference type="OMA" id="LRIEIAC"/>
<proteinExistence type="predicted"/>
<evidence type="ECO:0000256" key="7">
    <source>
        <dbReference type="ARBA" id="ARBA00023119"/>
    </source>
</evidence>
<dbReference type="FunFam" id="3.40.50.410:FF:000003">
    <property type="entry name" value="Collagen type VI alpha 3 chain"/>
    <property type="match status" value="1"/>
</dbReference>
<dbReference type="SMART" id="SM00327">
    <property type="entry name" value="VWA"/>
    <property type="match status" value="1"/>
</dbReference>
<dbReference type="GO" id="GO:0007155">
    <property type="term" value="P:cell adhesion"/>
    <property type="evidence" value="ECO:0007669"/>
    <property type="project" value="UniProtKB-KW"/>
</dbReference>
<keyword evidence="10" id="KW-1185">Reference proteome</keyword>
<evidence type="ECO:0000256" key="5">
    <source>
        <dbReference type="ARBA" id="ARBA00022737"/>
    </source>
</evidence>
<dbReference type="InParanoid" id="A7RT18"/>
<organism evidence="9 10">
    <name type="scientific">Nematostella vectensis</name>
    <name type="common">Starlet sea anemone</name>
    <dbReference type="NCBI Taxonomy" id="45351"/>
    <lineage>
        <taxon>Eukaryota</taxon>
        <taxon>Metazoa</taxon>
        <taxon>Cnidaria</taxon>
        <taxon>Anthozoa</taxon>
        <taxon>Hexacorallia</taxon>
        <taxon>Actiniaria</taxon>
        <taxon>Edwardsiidae</taxon>
        <taxon>Nematostella</taxon>
    </lineage>
</organism>
<keyword evidence="6" id="KW-0130">Cell adhesion</keyword>
<evidence type="ECO:0000256" key="6">
    <source>
        <dbReference type="ARBA" id="ARBA00022889"/>
    </source>
</evidence>
<feature type="non-terminal residue" evidence="9">
    <location>
        <position position="177"/>
    </location>
</feature>
<keyword evidence="4" id="KW-0732">Signal</keyword>
<dbReference type="PANTHER" id="PTHR24020">
    <property type="entry name" value="COLLAGEN ALPHA"/>
    <property type="match status" value="1"/>
</dbReference>
<keyword evidence="3" id="KW-0272">Extracellular matrix</keyword>
<dbReference type="Gene3D" id="3.40.50.410">
    <property type="entry name" value="von Willebrand factor, type A domain"/>
    <property type="match status" value="1"/>
</dbReference>
<comment type="subcellular location">
    <subcellularLocation>
        <location evidence="1">Secreted</location>
        <location evidence="1">Extracellular space</location>
        <location evidence="1">Extracellular matrix</location>
    </subcellularLocation>
</comment>
<keyword evidence="7" id="KW-0176">Collagen</keyword>
<evidence type="ECO:0000313" key="10">
    <source>
        <dbReference type="Proteomes" id="UP000001593"/>
    </source>
</evidence>
<keyword evidence="2" id="KW-0964">Secreted</keyword>
<reference evidence="9 10" key="1">
    <citation type="journal article" date="2007" name="Science">
        <title>Sea anemone genome reveals ancestral eumetazoan gene repertoire and genomic organization.</title>
        <authorList>
            <person name="Putnam N.H."/>
            <person name="Srivastava M."/>
            <person name="Hellsten U."/>
            <person name="Dirks B."/>
            <person name="Chapman J."/>
            <person name="Salamov A."/>
            <person name="Terry A."/>
            <person name="Shapiro H."/>
            <person name="Lindquist E."/>
            <person name="Kapitonov V.V."/>
            <person name="Jurka J."/>
            <person name="Genikhovich G."/>
            <person name="Grigoriev I.V."/>
            <person name="Lucas S.M."/>
            <person name="Steele R.E."/>
            <person name="Finnerty J.R."/>
            <person name="Technau U."/>
            <person name="Martindale M.Q."/>
            <person name="Rokhsar D.S."/>
        </authorList>
    </citation>
    <scope>NUCLEOTIDE SEQUENCE [LARGE SCALE GENOMIC DNA]</scope>
    <source>
        <strain evidence="10">CH2 X CH6</strain>
    </source>
</reference>
<keyword evidence="5" id="KW-0677">Repeat</keyword>
<dbReference type="SUPFAM" id="SSF53300">
    <property type="entry name" value="vWA-like"/>
    <property type="match status" value="1"/>
</dbReference>
<dbReference type="InterPro" id="IPR002035">
    <property type="entry name" value="VWF_A"/>
</dbReference>
<evidence type="ECO:0000256" key="3">
    <source>
        <dbReference type="ARBA" id="ARBA00022530"/>
    </source>
</evidence>
<feature type="domain" description="VWFA" evidence="8">
    <location>
        <begin position="1"/>
        <end position="169"/>
    </location>
</feature>
<feature type="non-terminal residue" evidence="9">
    <location>
        <position position="1"/>
    </location>
</feature>